<keyword evidence="1" id="KW-1133">Transmembrane helix</keyword>
<dbReference type="EMBL" id="BLXT01003294">
    <property type="protein sequence ID" value="GFO01427.1"/>
    <property type="molecule type" value="Genomic_DNA"/>
</dbReference>
<sequence length="110" mass="12546">MILDRDFSFILLLIAIIFLLTEQFYILWCCCSGRSLLSLSLGQLMSPNVWVTLDDLIPFRQHPFVLFRPQRARLELCASRPSGGASSSGAFCRVKMSLAVKMDDWMGWLL</sequence>
<evidence type="ECO:0000313" key="3">
    <source>
        <dbReference type="Proteomes" id="UP000735302"/>
    </source>
</evidence>
<comment type="caution">
    <text evidence="2">The sequence shown here is derived from an EMBL/GenBank/DDBJ whole genome shotgun (WGS) entry which is preliminary data.</text>
</comment>
<feature type="transmembrane region" description="Helical" evidence="1">
    <location>
        <begin position="7"/>
        <end position="28"/>
    </location>
</feature>
<keyword evidence="3" id="KW-1185">Reference proteome</keyword>
<dbReference type="AlphaFoldDB" id="A0AAV4A3H6"/>
<name>A0AAV4A3H6_9GAST</name>
<reference evidence="2 3" key="1">
    <citation type="journal article" date="2021" name="Elife">
        <title>Chloroplast acquisition without the gene transfer in kleptoplastic sea slugs, Plakobranchus ocellatus.</title>
        <authorList>
            <person name="Maeda T."/>
            <person name="Takahashi S."/>
            <person name="Yoshida T."/>
            <person name="Shimamura S."/>
            <person name="Takaki Y."/>
            <person name="Nagai Y."/>
            <person name="Toyoda A."/>
            <person name="Suzuki Y."/>
            <person name="Arimoto A."/>
            <person name="Ishii H."/>
            <person name="Satoh N."/>
            <person name="Nishiyama T."/>
            <person name="Hasebe M."/>
            <person name="Maruyama T."/>
            <person name="Minagawa J."/>
            <person name="Obokata J."/>
            <person name="Shigenobu S."/>
        </authorList>
    </citation>
    <scope>NUCLEOTIDE SEQUENCE [LARGE SCALE GENOMIC DNA]</scope>
</reference>
<gene>
    <name evidence="2" type="ORF">PoB_002793200</name>
</gene>
<dbReference type="Proteomes" id="UP000735302">
    <property type="component" value="Unassembled WGS sequence"/>
</dbReference>
<proteinExistence type="predicted"/>
<evidence type="ECO:0000256" key="1">
    <source>
        <dbReference type="SAM" id="Phobius"/>
    </source>
</evidence>
<keyword evidence="1" id="KW-0812">Transmembrane</keyword>
<evidence type="ECO:0000313" key="2">
    <source>
        <dbReference type="EMBL" id="GFO01427.1"/>
    </source>
</evidence>
<protein>
    <recommendedName>
        <fullName evidence="4">Secreted protein</fullName>
    </recommendedName>
</protein>
<evidence type="ECO:0008006" key="4">
    <source>
        <dbReference type="Google" id="ProtNLM"/>
    </source>
</evidence>
<accession>A0AAV4A3H6</accession>
<organism evidence="2 3">
    <name type="scientific">Plakobranchus ocellatus</name>
    <dbReference type="NCBI Taxonomy" id="259542"/>
    <lineage>
        <taxon>Eukaryota</taxon>
        <taxon>Metazoa</taxon>
        <taxon>Spiralia</taxon>
        <taxon>Lophotrochozoa</taxon>
        <taxon>Mollusca</taxon>
        <taxon>Gastropoda</taxon>
        <taxon>Heterobranchia</taxon>
        <taxon>Euthyneura</taxon>
        <taxon>Panpulmonata</taxon>
        <taxon>Sacoglossa</taxon>
        <taxon>Placobranchoidea</taxon>
        <taxon>Plakobranchidae</taxon>
        <taxon>Plakobranchus</taxon>
    </lineage>
</organism>
<keyword evidence="1" id="KW-0472">Membrane</keyword>